<sequence>MATLRHQVCPSTLPLLHGSTQNPILSKSQLSVWSKPLRPSFSIFATQPTSSSHSSSSIFLPVLENARIDQQEPENEQEEQEDENLTDPIVRFFKSRTSTSTQDPTHQGKLSLQKNRRTSWRLSPEFQSDSEPDIEDVFTREESQHMGSASSDPIPLPEGIVGEIMQIARELPENSTLGEQLGPFEGRISATECVEVLGLMGEEGMVTCCLYFFEWMRLQEPSLVTPRSCTVLFPILGTAGMGDKLMILFRNLPQNKEFGDVHVYNAAISGLLCCRRYDDACTVYEAMEANNISPDHVTCSIMITVMRKKGCSAKEAWEFFERMNRKEVKWSPEVLGALIKSFCDEGLKNEALIIQVEMAKKGVFSNAIVYNTLMDAYNKSNQIEEVEGLFAEMKAKGLKPTSATFNILMDAYSRRMQPEIVEKLLLEMQDAGLKPDARSYTCLISAYGRQKKMSDMAADAFLKMKKVGIKPTSHSYTALIHAYSVSGWHEKAYIAFEHMQREGIKPSIETYTALLDAFRRAGDTQMLMKIWKLMISEKVEGTRVTFNILLDGFAKQGHYVEARDVISEFGTFGLQPTVMTYNMLMNAYGRGGQHSKLPQLLKEMEGLNLKPDSVTYLTMIYAFVRVRDFKRAFFYHKEMVKSGQVPDAKSYQKLRAILDVKAKIKNRKDRSAILGIISSKMGMLKVKKKGKKDEFWKHKKRHPRVHNGDQS</sequence>
<dbReference type="OrthoDB" id="5588846at2759"/>
<dbReference type="InterPro" id="IPR011990">
    <property type="entry name" value="TPR-like_helical_dom_sf"/>
</dbReference>
<feature type="repeat" description="PPR" evidence="2">
    <location>
        <begin position="260"/>
        <end position="294"/>
    </location>
</feature>
<feature type="repeat" description="PPR" evidence="2">
    <location>
        <begin position="295"/>
        <end position="330"/>
    </location>
</feature>
<dbReference type="PANTHER" id="PTHR46862">
    <property type="entry name" value="OS07G0661900 PROTEIN"/>
    <property type="match status" value="1"/>
</dbReference>
<evidence type="ECO:0000256" key="2">
    <source>
        <dbReference type="PROSITE-ProRule" id="PRU00708"/>
    </source>
</evidence>
<dbReference type="OMA" id="FFEWMGL"/>
<comment type="caution">
    <text evidence="4">The sequence shown here is derived from an EMBL/GenBank/DDBJ whole genome shotgun (WGS) entry which is preliminary data.</text>
</comment>
<evidence type="ECO:0000256" key="3">
    <source>
        <dbReference type="SAM" id="MobiDB-lite"/>
    </source>
</evidence>
<feature type="repeat" description="PPR" evidence="2">
    <location>
        <begin position="472"/>
        <end position="506"/>
    </location>
</feature>
<dbReference type="PANTHER" id="PTHR46862:SF5">
    <property type="entry name" value="OS02G0170000 PROTEIN"/>
    <property type="match status" value="1"/>
</dbReference>
<dbReference type="Pfam" id="PF13812">
    <property type="entry name" value="PPR_3"/>
    <property type="match status" value="2"/>
</dbReference>
<dbReference type="Gramene" id="Manes.06G113500.1.v8.1">
    <property type="protein sequence ID" value="Manes.06G113500.1.v8.1.CDS"/>
    <property type="gene ID" value="Manes.06G113500.v8.1"/>
</dbReference>
<feature type="repeat" description="PPR" evidence="2">
    <location>
        <begin position="542"/>
        <end position="576"/>
    </location>
</feature>
<evidence type="ECO:0000256" key="1">
    <source>
        <dbReference type="ARBA" id="ARBA00022737"/>
    </source>
</evidence>
<accession>A0A2C9VQ08</accession>
<keyword evidence="5" id="KW-1185">Reference proteome</keyword>
<keyword evidence="1" id="KW-0677">Repeat</keyword>
<proteinExistence type="predicted"/>
<feature type="region of interest" description="Disordered" evidence="3">
    <location>
        <begin position="95"/>
        <end position="114"/>
    </location>
</feature>
<dbReference type="AlphaFoldDB" id="A0A2C9VQ08"/>
<dbReference type="STRING" id="3983.A0A2C9VQ08"/>
<dbReference type="Proteomes" id="UP000091857">
    <property type="component" value="Chromosome 6"/>
</dbReference>
<feature type="repeat" description="PPR" evidence="2">
    <location>
        <begin position="436"/>
        <end position="471"/>
    </location>
</feature>
<dbReference type="Pfam" id="PF13041">
    <property type="entry name" value="PPR_2"/>
    <property type="match status" value="3"/>
</dbReference>
<dbReference type="EMBL" id="CM004392">
    <property type="protein sequence ID" value="OAY47885.1"/>
    <property type="molecule type" value="Genomic_DNA"/>
</dbReference>
<feature type="repeat" description="PPR" evidence="2">
    <location>
        <begin position="366"/>
        <end position="400"/>
    </location>
</feature>
<feature type="repeat" description="PPR" evidence="2">
    <location>
        <begin position="612"/>
        <end position="646"/>
    </location>
</feature>
<dbReference type="PROSITE" id="PS51375">
    <property type="entry name" value="PPR"/>
    <property type="match status" value="10"/>
</dbReference>
<reference evidence="5" key="1">
    <citation type="journal article" date="2016" name="Nat. Biotechnol.">
        <title>Sequencing wild and cultivated cassava and related species reveals extensive interspecific hybridization and genetic diversity.</title>
        <authorList>
            <person name="Bredeson J.V."/>
            <person name="Lyons J.B."/>
            <person name="Prochnik S.E."/>
            <person name="Wu G.A."/>
            <person name="Ha C.M."/>
            <person name="Edsinger-Gonzales E."/>
            <person name="Grimwood J."/>
            <person name="Schmutz J."/>
            <person name="Rabbi I.Y."/>
            <person name="Egesi C."/>
            <person name="Nauluvula P."/>
            <person name="Lebot V."/>
            <person name="Ndunguru J."/>
            <person name="Mkamilo G."/>
            <person name="Bart R.S."/>
            <person name="Setter T.L."/>
            <person name="Gleadow R.M."/>
            <person name="Kulakow P."/>
            <person name="Ferguson M.E."/>
            <person name="Rounsley S."/>
            <person name="Rokhsar D.S."/>
        </authorList>
    </citation>
    <scope>NUCLEOTIDE SEQUENCE [LARGE SCALE GENOMIC DNA]</scope>
    <source>
        <strain evidence="5">cv. AM560-2</strain>
    </source>
</reference>
<feature type="repeat" description="PPR" evidence="2">
    <location>
        <begin position="577"/>
        <end position="611"/>
    </location>
</feature>
<dbReference type="NCBIfam" id="TIGR00756">
    <property type="entry name" value="PPR"/>
    <property type="match status" value="9"/>
</dbReference>
<feature type="compositionally biased region" description="Polar residues" evidence="3">
    <location>
        <begin position="95"/>
        <end position="113"/>
    </location>
</feature>
<feature type="repeat" description="PPR" evidence="2">
    <location>
        <begin position="507"/>
        <end position="541"/>
    </location>
</feature>
<feature type="region of interest" description="Disordered" evidence="3">
    <location>
        <begin position="688"/>
        <end position="711"/>
    </location>
</feature>
<feature type="repeat" description="PPR" evidence="2">
    <location>
        <begin position="401"/>
        <end position="435"/>
    </location>
</feature>
<gene>
    <name evidence="4" type="ORF">MANES_06G113500v8</name>
</gene>
<dbReference type="InterPro" id="IPR002885">
    <property type="entry name" value="PPR_rpt"/>
</dbReference>
<dbReference type="Gene3D" id="1.25.40.10">
    <property type="entry name" value="Tetratricopeptide repeat domain"/>
    <property type="match status" value="3"/>
</dbReference>
<protein>
    <recommendedName>
        <fullName evidence="6">Pentacotripeptide-repeat region of PRORP domain-containing protein</fullName>
    </recommendedName>
</protein>
<evidence type="ECO:0000313" key="5">
    <source>
        <dbReference type="Proteomes" id="UP000091857"/>
    </source>
</evidence>
<evidence type="ECO:0008006" key="6">
    <source>
        <dbReference type="Google" id="ProtNLM"/>
    </source>
</evidence>
<organism evidence="4 5">
    <name type="scientific">Manihot esculenta</name>
    <name type="common">Cassava</name>
    <name type="synonym">Jatropha manihot</name>
    <dbReference type="NCBI Taxonomy" id="3983"/>
    <lineage>
        <taxon>Eukaryota</taxon>
        <taxon>Viridiplantae</taxon>
        <taxon>Streptophyta</taxon>
        <taxon>Embryophyta</taxon>
        <taxon>Tracheophyta</taxon>
        <taxon>Spermatophyta</taxon>
        <taxon>Magnoliopsida</taxon>
        <taxon>eudicotyledons</taxon>
        <taxon>Gunneridae</taxon>
        <taxon>Pentapetalae</taxon>
        <taxon>rosids</taxon>
        <taxon>fabids</taxon>
        <taxon>Malpighiales</taxon>
        <taxon>Euphorbiaceae</taxon>
        <taxon>Crotonoideae</taxon>
        <taxon>Manihoteae</taxon>
        <taxon>Manihot</taxon>
    </lineage>
</organism>
<evidence type="ECO:0000313" key="4">
    <source>
        <dbReference type="EMBL" id="OAY47885.1"/>
    </source>
</evidence>
<name>A0A2C9VQ08_MANES</name>